<evidence type="ECO:0000313" key="10">
    <source>
        <dbReference type="Proteomes" id="UP000317043"/>
    </source>
</evidence>
<dbReference type="InterPro" id="IPR010259">
    <property type="entry name" value="S8pro/Inhibitor_I9"/>
</dbReference>
<reference evidence="9 10" key="1">
    <citation type="submission" date="2019-06" db="EMBL/GenBank/DDBJ databases">
        <title>Sequencing the genomes of 1000 actinobacteria strains.</title>
        <authorList>
            <person name="Klenk H.-P."/>
        </authorList>
    </citation>
    <scope>NUCLEOTIDE SEQUENCE [LARGE SCALE GENOMIC DNA]</scope>
    <source>
        <strain evidence="9 10">DSM 45928</strain>
    </source>
</reference>
<protein>
    <submittedName>
        <fullName evidence="9">Subtilisin family serine protease</fullName>
    </submittedName>
</protein>
<organism evidence="9 10">
    <name type="scientific">Stackebrandtia endophytica</name>
    <dbReference type="NCBI Taxonomy" id="1496996"/>
    <lineage>
        <taxon>Bacteria</taxon>
        <taxon>Bacillati</taxon>
        <taxon>Actinomycetota</taxon>
        <taxon>Actinomycetes</taxon>
        <taxon>Glycomycetales</taxon>
        <taxon>Glycomycetaceae</taxon>
        <taxon>Stackebrandtia</taxon>
    </lineage>
</organism>
<proteinExistence type="inferred from homology"/>
<keyword evidence="3 5" id="KW-0378">Hydrolase</keyword>
<evidence type="ECO:0000256" key="1">
    <source>
        <dbReference type="ARBA" id="ARBA00011073"/>
    </source>
</evidence>
<feature type="chain" id="PRO_5038843454" evidence="6">
    <location>
        <begin position="36"/>
        <end position="412"/>
    </location>
</feature>
<dbReference type="PRINTS" id="PR00723">
    <property type="entry name" value="SUBTILISIN"/>
</dbReference>
<dbReference type="Pfam" id="PF00082">
    <property type="entry name" value="Peptidase_S8"/>
    <property type="match status" value="1"/>
</dbReference>
<comment type="caution">
    <text evidence="9">The sequence shown here is derived from an EMBL/GenBank/DDBJ whole genome shotgun (WGS) entry which is preliminary data.</text>
</comment>
<evidence type="ECO:0000259" key="7">
    <source>
        <dbReference type="Pfam" id="PF00082"/>
    </source>
</evidence>
<dbReference type="PROSITE" id="PS51892">
    <property type="entry name" value="SUBTILASE"/>
    <property type="match status" value="1"/>
</dbReference>
<gene>
    <name evidence="9" type="ORF">FB566_1917</name>
</gene>
<dbReference type="PANTHER" id="PTHR43806">
    <property type="entry name" value="PEPTIDASE S8"/>
    <property type="match status" value="1"/>
</dbReference>
<feature type="domain" description="Peptidase S8/S53" evidence="7">
    <location>
        <begin position="158"/>
        <end position="391"/>
    </location>
</feature>
<feature type="active site" description="Charge relay system" evidence="5">
    <location>
        <position position="200"/>
    </location>
</feature>
<dbReference type="CDD" id="cd04077">
    <property type="entry name" value="Peptidases_S8_PCSK9_ProteinaseK_like"/>
    <property type="match status" value="1"/>
</dbReference>
<dbReference type="InterPro" id="IPR015500">
    <property type="entry name" value="Peptidase_S8_subtilisin-rel"/>
</dbReference>
<dbReference type="GO" id="GO:0004252">
    <property type="term" value="F:serine-type endopeptidase activity"/>
    <property type="evidence" value="ECO:0007669"/>
    <property type="project" value="UniProtKB-UniRule"/>
</dbReference>
<dbReference type="FunFam" id="3.40.50.200:FF:000014">
    <property type="entry name" value="Proteinase K"/>
    <property type="match status" value="1"/>
</dbReference>
<evidence type="ECO:0000256" key="4">
    <source>
        <dbReference type="ARBA" id="ARBA00022825"/>
    </source>
</evidence>
<evidence type="ECO:0000259" key="8">
    <source>
        <dbReference type="Pfam" id="PF05922"/>
    </source>
</evidence>
<keyword evidence="6" id="KW-0732">Signal</keyword>
<feature type="signal peptide" evidence="6">
    <location>
        <begin position="1"/>
        <end position="35"/>
    </location>
</feature>
<accession>A0A543AUX9</accession>
<feature type="active site" description="Charge relay system" evidence="5">
    <location>
        <position position="167"/>
    </location>
</feature>
<dbReference type="PANTHER" id="PTHR43806:SF11">
    <property type="entry name" value="CEREVISIN-RELATED"/>
    <property type="match status" value="1"/>
</dbReference>
<dbReference type="PROSITE" id="PS00136">
    <property type="entry name" value="SUBTILASE_ASP"/>
    <property type="match status" value="1"/>
</dbReference>
<dbReference type="EMBL" id="VFOW01000001">
    <property type="protein sequence ID" value="TQL76389.1"/>
    <property type="molecule type" value="Genomic_DNA"/>
</dbReference>
<keyword evidence="4 5" id="KW-0720">Serine protease</keyword>
<dbReference type="InterPro" id="IPR000209">
    <property type="entry name" value="Peptidase_S8/S53_dom"/>
</dbReference>
<name>A0A543AUX9_9ACTN</name>
<keyword evidence="2 5" id="KW-0645">Protease</keyword>
<evidence type="ECO:0000256" key="5">
    <source>
        <dbReference type="PROSITE-ProRule" id="PRU01240"/>
    </source>
</evidence>
<dbReference type="GO" id="GO:0006508">
    <property type="term" value="P:proteolysis"/>
    <property type="evidence" value="ECO:0007669"/>
    <property type="project" value="UniProtKB-KW"/>
</dbReference>
<dbReference type="Proteomes" id="UP000317043">
    <property type="component" value="Unassembled WGS sequence"/>
</dbReference>
<sequence length="412" mass="42021">MSPNARTRRLATLSTAALSTALCLAFTAVPAQASAAPITGTAHPEAIADHYIVTLADRSPEAATRIAEAYDATVTVTYRHTMRGFAATMTPEQARLLAADPAVAAVAADRWVGLADVGTDTDLRTDAVQLGPPNEGLDRIDQKQLPLDGRYEYPDSAGAGVTVYVLDTGVRLTHQDFAGRITSGPDFVDGDNDADDCNGHGTHQAGIVAGNAHGVAKSAEIVAVRVLDCGGAGSLSNVLAGIDWVTDTVLNSPTHQPAVVNLALGASANPTLDDAVRTSIGAGISYSVPAGSSQQDACLNSPARVTEALTVSSSTTRTDQARGNFGPCVDLYAPSTDIVSTWHTSDSATMTLSGGSAATSHGAGAMALYLGEYPNATPAEVTGAIVANATPDVLTGVPAGTANLLLNISFLV</sequence>
<dbReference type="Gene3D" id="3.40.50.200">
    <property type="entry name" value="Peptidase S8/S53 domain"/>
    <property type="match status" value="1"/>
</dbReference>
<dbReference type="InterPro" id="IPR036852">
    <property type="entry name" value="Peptidase_S8/S53_dom_sf"/>
</dbReference>
<dbReference type="SUPFAM" id="SSF54897">
    <property type="entry name" value="Protease propeptides/inhibitors"/>
    <property type="match status" value="1"/>
</dbReference>
<evidence type="ECO:0000313" key="9">
    <source>
        <dbReference type="EMBL" id="TQL76389.1"/>
    </source>
</evidence>
<feature type="active site" description="Charge relay system" evidence="5">
    <location>
        <position position="356"/>
    </location>
</feature>
<dbReference type="RefSeq" id="WP_142037733.1">
    <property type="nucleotide sequence ID" value="NZ_JBHTGS010000001.1"/>
</dbReference>
<dbReference type="AlphaFoldDB" id="A0A543AUX9"/>
<dbReference type="InterPro" id="IPR050131">
    <property type="entry name" value="Peptidase_S8_subtilisin-like"/>
</dbReference>
<dbReference type="InterPro" id="IPR037045">
    <property type="entry name" value="S8pro/Inhibitor_I9_sf"/>
</dbReference>
<dbReference type="InterPro" id="IPR023827">
    <property type="entry name" value="Peptidase_S8_Asp-AS"/>
</dbReference>
<keyword evidence="10" id="KW-1185">Reference proteome</keyword>
<dbReference type="InterPro" id="IPR034193">
    <property type="entry name" value="PCSK9_ProteinaseK-like"/>
</dbReference>
<dbReference type="InParanoid" id="A0A543AUX9"/>
<evidence type="ECO:0000256" key="3">
    <source>
        <dbReference type="ARBA" id="ARBA00022801"/>
    </source>
</evidence>
<dbReference type="OrthoDB" id="9798386at2"/>
<comment type="similarity">
    <text evidence="1 5">Belongs to the peptidase S8 family.</text>
</comment>
<evidence type="ECO:0000256" key="2">
    <source>
        <dbReference type="ARBA" id="ARBA00022670"/>
    </source>
</evidence>
<feature type="domain" description="Inhibitor I9" evidence="8">
    <location>
        <begin position="68"/>
        <end position="112"/>
    </location>
</feature>
<dbReference type="GO" id="GO:0005615">
    <property type="term" value="C:extracellular space"/>
    <property type="evidence" value="ECO:0007669"/>
    <property type="project" value="TreeGrafter"/>
</dbReference>
<evidence type="ECO:0000256" key="6">
    <source>
        <dbReference type="SAM" id="SignalP"/>
    </source>
</evidence>
<dbReference type="Gene3D" id="3.30.70.80">
    <property type="entry name" value="Peptidase S8 propeptide/proteinase inhibitor I9"/>
    <property type="match status" value="1"/>
</dbReference>
<dbReference type="SUPFAM" id="SSF52743">
    <property type="entry name" value="Subtilisin-like"/>
    <property type="match status" value="1"/>
</dbReference>
<dbReference type="Pfam" id="PF05922">
    <property type="entry name" value="Inhibitor_I9"/>
    <property type="match status" value="1"/>
</dbReference>